<protein>
    <recommendedName>
        <fullName evidence="5">phosphodiesterase I</fullName>
        <ecNumber evidence="5">3.1.4.1</ecNumber>
    </recommendedName>
</protein>
<evidence type="ECO:0000313" key="13">
    <source>
        <dbReference type="Proteomes" id="UP001560296"/>
    </source>
</evidence>
<comment type="similarity">
    <text evidence="4">Belongs to the FAN1 family.</text>
</comment>
<dbReference type="Gene3D" id="3.40.1350.10">
    <property type="match status" value="1"/>
</dbReference>
<dbReference type="InterPro" id="IPR014883">
    <property type="entry name" value="VRR_NUC"/>
</dbReference>
<evidence type="ECO:0000256" key="8">
    <source>
        <dbReference type="ARBA" id="ARBA00022801"/>
    </source>
</evidence>
<evidence type="ECO:0000256" key="7">
    <source>
        <dbReference type="ARBA" id="ARBA00022723"/>
    </source>
</evidence>
<dbReference type="InterPro" id="IPR040603">
    <property type="entry name" value="FAN1_SAP_bact"/>
</dbReference>
<evidence type="ECO:0000259" key="11">
    <source>
        <dbReference type="SMART" id="SM00990"/>
    </source>
</evidence>
<dbReference type="InterPro" id="IPR033315">
    <property type="entry name" value="Fan1-like"/>
</dbReference>
<dbReference type="InterPro" id="IPR011856">
    <property type="entry name" value="tRNA_endonuc-like_dom_sf"/>
</dbReference>
<dbReference type="SMART" id="SM00990">
    <property type="entry name" value="VRR_NUC"/>
    <property type="match status" value="1"/>
</dbReference>
<name>A0ABV3Z1V1_9PSED</name>
<evidence type="ECO:0000256" key="1">
    <source>
        <dbReference type="ARBA" id="ARBA00000983"/>
    </source>
</evidence>
<evidence type="ECO:0000313" key="12">
    <source>
        <dbReference type="EMBL" id="MEX6504173.1"/>
    </source>
</evidence>
<keyword evidence="9" id="KW-0460">Magnesium</keyword>
<accession>A0ABV3Z1V1</accession>
<sequence>MQPPLDSALYYLTNFHKALAWLQARHHDLLLDEELALLRQFGELALPAQALLVRMIMRKGVHFRASKLNYAEIGCPLQAAEALLDHGWVREDAELEPAQLFALLRKAEIIEHFAVGARRSLKKAELLELLAAERPGPRPFADWCPGLDERVLSLCIDGLCERLRLMFFGNLRQDWSEFVLADLGIFRYEPVELSQDSRAFRRRADVDCYLQLQRCRERFEAGEPIGTVLAQIDRLDCATPFLAARRAKLLFRLGQQREREGQLDSALACYADCRYAGARVRRIRLLERLARPAEAHALASQAALAAEDDSEAQAVQRALSRLNRQLGLAPPPKPREPQPSRIELRLPRAANQSVEQAVQAHLSEPHGPVHYVENSLICSLFGLLCWEAIFAPLPGAFFHPFHSGPADLLSSDFHARRAELFGERLALLESGAYREAIRQTYAQKFGTQSPFVFWAALEQPLLEQALACLPAAHLRAWFERLLRDIRANRTGMPDLIQFWPAQRRYRMIEVKGPGDRLQDNQRRWLAFCAEHGMPVDVCYVQWSDT</sequence>
<comment type="cofactor">
    <cofactor evidence="2">
        <name>Mn(2+)</name>
        <dbReference type="ChEBI" id="CHEBI:29035"/>
    </cofactor>
</comment>
<keyword evidence="8" id="KW-0378">Hydrolase</keyword>
<evidence type="ECO:0000256" key="4">
    <source>
        <dbReference type="ARBA" id="ARBA00005533"/>
    </source>
</evidence>
<evidence type="ECO:0000256" key="3">
    <source>
        <dbReference type="ARBA" id="ARBA00001946"/>
    </source>
</evidence>
<dbReference type="EMBL" id="JBFTEG010000020">
    <property type="protein sequence ID" value="MEX6504173.1"/>
    <property type="molecule type" value="Genomic_DNA"/>
</dbReference>
<keyword evidence="10" id="KW-0464">Manganese</keyword>
<dbReference type="RefSeq" id="WP_369289111.1">
    <property type="nucleotide sequence ID" value="NZ_JBFTEG010000020.1"/>
</dbReference>
<evidence type="ECO:0000256" key="2">
    <source>
        <dbReference type="ARBA" id="ARBA00001936"/>
    </source>
</evidence>
<evidence type="ECO:0000256" key="9">
    <source>
        <dbReference type="ARBA" id="ARBA00022842"/>
    </source>
</evidence>
<dbReference type="InterPro" id="IPR049125">
    <property type="entry name" value="FAN1-like_WH"/>
</dbReference>
<keyword evidence="6" id="KW-0540">Nuclease</keyword>
<organism evidence="12 13">
    <name type="scientific">Pseudomonas zhanjiangensis</name>
    <dbReference type="NCBI Taxonomy" id="3239015"/>
    <lineage>
        <taxon>Bacteria</taxon>
        <taxon>Pseudomonadati</taxon>
        <taxon>Pseudomonadota</taxon>
        <taxon>Gammaproteobacteria</taxon>
        <taxon>Pseudomonadales</taxon>
        <taxon>Pseudomonadaceae</taxon>
        <taxon>Pseudomonas</taxon>
    </lineage>
</organism>
<feature type="domain" description="VRR-NUC" evidence="11">
    <location>
        <begin position="428"/>
        <end position="542"/>
    </location>
</feature>
<gene>
    <name evidence="12" type="ORF">AB5S05_19085</name>
</gene>
<keyword evidence="7" id="KW-0479">Metal-binding</keyword>
<reference evidence="12 13" key="1">
    <citation type="submission" date="2024-07" db="EMBL/GenBank/DDBJ databases">
        <authorList>
            <person name="Li M."/>
        </authorList>
    </citation>
    <scope>NUCLEOTIDE SEQUENCE [LARGE SCALE GENOMIC DNA]</scope>
    <source>
        <strain evidence="12 13">25A3E</strain>
    </source>
</reference>
<comment type="cofactor">
    <cofactor evidence="3">
        <name>Mg(2+)</name>
        <dbReference type="ChEBI" id="CHEBI:18420"/>
    </cofactor>
</comment>
<dbReference type="PANTHER" id="PTHR15749">
    <property type="entry name" value="FANCONI-ASSOCIATED NUCLEASE 1"/>
    <property type="match status" value="1"/>
</dbReference>
<dbReference type="PANTHER" id="PTHR15749:SF4">
    <property type="entry name" value="FANCONI-ASSOCIATED NUCLEASE 1"/>
    <property type="match status" value="1"/>
</dbReference>
<dbReference type="Pfam" id="PF21315">
    <property type="entry name" value="FAN1_HTH"/>
    <property type="match status" value="1"/>
</dbReference>
<comment type="caution">
    <text evidence="12">The sequence shown here is derived from an EMBL/GenBank/DDBJ whole genome shotgun (WGS) entry which is preliminary data.</text>
</comment>
<keyword evidence="13" id="KW-1185">Reference proteome</keyword>
<evidence type="ECO:0000256" key="6">
    <source>
        <dbReference type="ARBA" id="ARBA00022722"/>
    </source>
</evidence>
<dbReference type="EC" id="3.1.4.1" evidence="5"/>
<dbReference type="Proteomes" id="UP001560296">
    <property type="component" value="Unassembled WGS sequence"/>
</dbReference>
<proteinExistence type="inferred from homology"/>
<comment type="catalytic activity">
    <reaction evidence="1">
        <text>Hydrolytically removes 5'-nucleotides successively from the 3'-hydroxy termini of 3'-hydroxy-terminated oligonucleotides.</text>
        <dbReference type="EC" id="3.1.4.1"/>
    </reaction>
</comment>
<dbReference type="Pfam" id="PF08774">
    <property type="entry name" value="VRR_NUC"/>
    <property type="match status" value="1"/>
</dbReference>
<evidence type="ECO:0000256" key="10">
    <source>
        <dbReference type="ARBA" id="ARBA00023211"/>
    </source>
</evidence>
<evidence type="ECO:0000256" key="5">
    <source>
        <dbReference type="ARBA" id="ARBA00012029"/>
    </source>
</evidence>
<dbReference type="Pfam" id="PF18081">
    <property type="entry name" value="FANC_SAP"/>
    <property type="match status" value="1"/>
</dbReference>